<dbReference type="InterPro" id="IPR001466">
    <property type="entry name" value="Beta-lactam-related"/>
</dbReference>
<dbReference type="SUPFAM" id="SSF56601">
    <property type="entry name" value="beta-lactamase/transpeptidase-like"/>
    <property type="match status" value="1"/>
</dbReference>
<dbReference type="AlphaFoldDB" id="A0AB39L532"/>
<keyword evidence="3" id="KW-0378">Hydrolase</keyword>
<gene>
    <name evidence="3" type="ORF">AB5L97_00825</name>
</gene>
<feature type="domain" description="Beta-lactamase-related" evidence="2">
    <location>
        <begin position="77"/>
        <end position="389"/>
    </location>
</feature>
<evidence type="ECO:0000256" key="1">
    <source>
        <dbReference type="SAM" id="SignalP"/>
    </source>
</evidence>
<dbReference type="PANTHER" id="PTHR46825:SF7">
    <property type="entry name" value="D-ALANYL-D-ALANINE CARBOXYPEPTIDASE"/>
    <property type="match status" value="1"/>
</dbReference>
<dbReference type="RefSeq" id="WP_369046104.1">
    <property type="nucleotide sequence ID" value="NZ_CP163302.1"/>
</dbReference>
<proteinExistence type="predicted"/>
<evidence type="ECO:0000259" key="2">
    <source>
        <dbReference type="Pfam" id="PF00144"/>
    </source>
</evidence>
<name>A0AB39L532_9MICC</name>
<dbReference type="Pfam" id="PF00144">
    <property type="entry name" value="Beta-lactamase"/>
    <property type="match status" value="1"/>
</dbReference>
<organism evidence="3">
    <name type="scientific">Sinomonas puerhi</name>
    <dbReference type="NCBI Taxonomy" id="3238584"/>
    <lineage>
        <taxon>Bacteria</taxon>
        <taxon>Bacillati</taxon>
        <taxon>Actinomycetota</taxon>
        <taxon>Actinomycetes</taxon>
        <taxon>Micrococcales</taxon>
        <taxon>Micrococcaceae</taxon>
        <taxon>Sinomonas</taxon>
    </lineage>
</organism>
<evidence type="ECO:0000313" key="3">
    <source>
        <dbReference type="EMBL" id="XDP45602.1"/>
    </source>
</evidence>
<dbReference type="PANTHER" id="PTHR46825">
    <property type="entry name" value="D-ALANYL-D-ALANINE-CARBOXYPEPTIDASE/ENDOPEPTIDASE AMPH"/>
    <property type="match status" value="1"/>
</dbReference>
<reference evidence="3" key="1">
    <citation type="submission" date="2024-07" db="EMBL/GenBank/DDBJ databases">
        <authorList>
            <person name="fu j."/>
        </authorList>
    </citation>
    <scope>NUCLEOTIDE SEQUENCE</scope>
    <source>
        <strain evidence="3">P10A9</strain>
    </source>
</reference>
<dbReference type="KEGG" id="spue:AB5L97_00825"/>
<protein>
    <submittedName>
        <fullName evidence="3">Serine hydrolase domain-containing protein</fullName>
        <ecNumber evidence="3">3.-.-.-</ecNumber>
    </submittedName>
</protein>
<dbReference type="PROSITE" id="PS51257">
    <property type="entry name" value="PROKAR_LIPOPROTEIN"/>
    <property type="match status" value="1"/>
</dbReference>
<sequence length="433" mass="44712">MDRGWLYGAAAAALVLALSGCAAPQQASTSSPSAGSGTAPSSASAAAACVADPQAVIRRTLPAAASGPMPATTAAALDKAAQDGLAQASTAGAIVAIRSPQGTWIKAFGLADQTTRAPMTADMYQRIGSVTKTFTGTVVLRLVQDGRVSLDDPISRYVPGVPRGDEVTLRLLLNMTSGVPSYSLDTTFQHDLFTTPNKVWTPDQLIALGLALPRQFEPGAKFDYSNTNTLLLGKVIEKVTGTTYTDALQNYVIAPLKLSGTSMPGASGALPSPHATGLTLQGLPDGQTTPQDATAWNPTWAWSAGELTSTAADLLTYGRAMATGQGLLDEKTQTERLASIPGPAGYGLAVGCIDGWLGHTGEIPGFNTSLFYDTRSDTTVTVLANSDIPSGGCTESATLPDTPKQLPCMDPASRIFVSVSAALGHEFKPNPKA</sequence>
<keyword evidence="1" id="KW-0732">Signal</keyword>
<accession>A0AB39L532</accession>
<feature type="chain" id="PRO_5044200375" evidence="1">
    <location>
        <begin position="23"/>
        <end position="433"/>
    </location>
</feature>
<dbReference type="GO" id="GO:0016787">
    <property type="term" value="F:hydrolase activity"/>
    <property type="evidence" value="ECO:0007669"/>
    <property type="project" value="UniProtKB-KW"/>
</dbReference>
<dbReference type="EMBL" id="CP163302">
    <property type="protein sequence ID" value="XDP45602.1"/>
    <property type="molecule type" value="Genomic_DNA"/>
</dbReference>
<dbReference type="InterPro" id="IPR050491">
    <property type="entry name" value="AmpC-like"/>
</dbReference>
<dbReference type="Gene3D" id="3.40.710.10">
    <property type="entry name" value="DD-peptidase/beta-lactamase superfamily"/>
    <property type="match status" value="1"/>
</dbReference>
<dbReference type="EC" id="3.-.-.-" evidence="3"/>
<dbReference type="InterPro" id="IPR012338">
    <property type="entry name" value="Beta-lactam/transpept-like"/>
</dbReference>
<feature type="signal peptide" evidence="1">
    <location>
        <begin position="1"/>
        <end position="22"/>
    </location>
</feature>